<dbReference type="EMBL" id="SUMC01000371">
    <property type="protein sequence ID" value="TJZ89979.1"/>
    <property type="molecule type" value="Genomic_DNA"/>
</dbReference>
<dbReference type="InterPro" id="IPR026001">
    <property type="entry name" value="Abi-like_C"/>
</dbReference>
<gene>
    <name evidence="2" type="ORF">FCI23_55935</name>
</gene>
<dbReference type="AlphaFoldDB" id="A0A4U0R517"/>
<evidence type="ECO:0000313" key="3">
    <source>
        <dbReference type="Proteomes" id="UP000305778"/>
    </source>
</evidence>
<sequence length="159" mass="16859">MWRARPAKGAGRAAGIPRRRLHLPRPGNSGLLIGYTTWRDTIDRVRRFGAEYPDDAIGAAKQLIEATAKFVLLKRGLPVDESLNLPALIKQAQQALQLHPAAPPASTRGVSPDNADSIKRILGALASAATGVAELRNRYGTGHGRLAAPTGLGPRHAGV</sequence>
<dbReference type="Proteomes" id="UP000305778">
    <property type="component" value="Unassembled WGS sequence"/>
</dbReference>
<comment type="caution">
    <text evidence="2">The sequence shown here is derived from an EMBL/GenBank/DDBJ whole genome shotgun (WGS) entry which is preliminary data.</text>
</comment>
<reference evidence="2 3" key="1">
    <citation type="submission" date="2019-04" db="EMBL/GenBank/DDBJ databases">
        <title>Streptomyces oryziradicis sp. nov., a novel actinomycete isolated from rhizosphere soil of rice (Oryza sativa L.).</title>
        <authorList>
            <person name="Li C."/>
        </authorList>
    </citation>
    <scope>NUCLEOTIDE SEQUENCE [LARGE SCALE GENOMIC DNA]</scope>
    <source>
        <strain evidence="2 3">NEAU-C40</strain>
    </source>
</reference>
<organism evidence="2 3">
    <name type="scientific">Actinacidiphila oryziradicis</name>
    <dbReference type="NCBI Taxonomy" id="2571141"/>
    <lineage>
        <taxon>Bacteria</taxon>
        <taxon>Bacillati</taxon>
        <taxon>Actinomycetota</taxon>
        <taxon>Actinomycetes</taxon>
        <taxon>Kitasatosporales</taxon>
        <taxon>Streptomycetaceae</taxon>
        <taxon>Actinacidiphila</taxon>
    </lineage>
</organism>
<dbReference type="OrthoDB" id="5139861at2"/>
<dbReference type="Pfam" id="PF14355">
    <property type="entry name" value="Abi_C"/>
    <property type="match status" value="1"/>
</dbReference>
<name>A0A4U0R517_9ACTN</name>
<feature type="domain" description="Abortive infection protein-like C-terminal" evidence="1">
    <location>
        <begin position="86"/>
        <end position="158"/>
    </location>
</feature>
<protein>
    <recommendedName>
        <fullName evidence="1">Abortive infection protein-like C-terminal domain-containing protein</fullName>
    </recommendedName>
</protein>
<evidence type="ECO:0000313" key="2">
    <source>
        <dbReference type="EMBL" id="TJZ89979.1"/>
    </source>
</evidence>
<keyword evidence="3" id="KW-1185">Reference proteome</keyword>
<proteinExistence type="predicted"/>
<accession>A0A4U0R517</accession>
<evidence type="ECO:0000259" key="1">
    <source>
        <dbReference type="Pfam" id="PF14355"/>
    </source>
</evidence>